<feature type="transmembrane region" description="Helical" evidence="6">
    <location>
        <begin position="305"/>
        <end position="327"/>
    </location>
</feature>
<keyword evidence="5 6" id="KW-0472">Membrane</keyword>
<gene>
    <name evidence="7" type="ORF">F3F73_11365</name>
</gene>
<feature type="transmembrane region" description="Helical" evidence="6">
    <location>
        <begin position="391"/>
        <end position="411"/>
    </location>
</feature>
<dbReference type="InterPro" id="IPR050833">
    <property type="entry name" value="Poly_Biosynth_Transport"/>
</dbReference>
<keyword evidence="3 6" id="KW-0812">Transmembrane</keyword>
<feature type="transmembrane region" description="Helical" evidence="6">
    <location>
        <begin position="450"/>
        <end position="471"/>
    </location>
</feature>
<dbReference type="PANTHER" id="PTHR30250">
    <property type="entry name" value="PST FAMILY PREDICTED COLANIC ACID TRANSPORTER"/>
    <property type="match status" value="1"/>
</dbReference>
<reference evidence="7 8" key="1">
    <citation type="journal article" date="2019" name="Nat. Med.">
        <title>A library of human gut bacterial isolates paired with longitudinal multiomics data enables mechanistic microbiome research.</title>
        <authorList>
            <person name="Poyet M."/>
            <person name="Groussin M."/>
            <person name="Gibbons S.M."/>
            <person name="Avila-Pacheco J."/>
            <person name="Jiang X."/>
            <person name="Kearney S.M."/>
            <person name="Perrotta A.R."/>
            <person name="Berdy B."/>
            <person name="Zhao S."/>
            <person name="Lieberman T.D."/>
            <person name="Swanson P.K."/>
            <person name="Smith M."/>
            <person name="Roesemann S."/>
            <person name="Alexander J.E."/>
            <person name="Rich S.A."/>
            <person name="Livny J."/>
            <person name="Vlamakis H."/>
            <person name="Clish C."/>
            <person name="Bullock K."/>
            <person name="Deik A."/>
            <person name="Scott J."/>
            <person name="Pierce K.A."/>
            <person name="Xavier R.J."/>
            <person name="Alm E.J."/>
        </authorList>
    </citation>
    <scope>NUCLEOTIDE SEQUENCE [LARGE SCALE GENOMIC DNA]</scope>
    <source>
        <strain evidence="7 8">BIOML-A10</strain>
    </source>
</reference>
<evidence type="ECO:0000256" key="2">
    <source>
        <dbReference type="ARBA" id="ARBA00022475"/>
    </source>
</evidence>
<evidence type="ECO:0000313" key="7">
    <source>
        <dbReference type="EMBL" id="KAA3765170.1"/>
    </source>
</evidence>
<evidence type="ECO:0000313" key="8">
    <source>
        <dbReference type="Proteomes" id="UP000422221"/>
    </source>
</evidence>
<evidence type="ECO:0000256" key="3">
    <source>
        <dbReference type="ARBA" id="ARBA00022692"/>
    </source>
</evidence>
<feature type="transmembrane region" description="Helical" evidence="6">
    <location>
        <begin position="91"/>
        <end position="112"/>
    </location>
</feature>
<dbReference type="Pfam" id="PF13440">
    <property type="entry name" value="Polysacc_synt_3"/>
    <property type="match status" value="1"/>
</dbReference>
<dbReference type="RefSeq" id="WP_130059103.1">
    <property type="nucleotide sequence ID" value="NZ_JADNPJ010000006.1"/>
</dbReference>
<feature type="transmembrane region" description="Helical" evidence="6">
    <location>
        <begin position="150"/>
        <end position="172"/>
    </location>
</feature>
<feature type="transmembrane region" description="Helical" evidence="6">
    <location>
        <begin position="179"/>
        <end position="197"/>
    </location>
</feature>
<dbReference type="AlphaFoldDB" id="A0A7J4XII4"/>
<feature type="transmembrane region" description="Helical" evidence="6">
    <location>
        <begin position="423"/>
        <end position="444"/>
    </location>
</feature>
<dbReference type="EMBL" id="VWMK01000010">
    <property type="protein sequence ID" value="KAA3765170.1"/>
    <property type="molecule type" value="Genomic_DNA"/>
</dbReference>
<sequence length="496" mass="55680">MDNNKSSNFNQALWLGIGSLCTFLIAFLTAPILVRYFDKNEYGTYRQILYVYSSLQALFTMGLPSVFAYFIPRLNTGQQKLLVNRLTLMFLGLGAVFSLALFLGADLIAGLLKNPELSAGIKLFSPFPLFTLPTMGVEGIYTAIRRTKEIALYHVFSKTLMFLCIVLPVMVWHTGYREAIIGWGFASFVTFLVAMYMKNSPYKNVDNETIPNLYKEVFGYSLPLTGAFIAGFFCNSADQFFVSRYYGTRAFAEFSSGCFSIPIVGMVAASVKNVLLPLFSKADAERNMSSAVLSYNNAVKKTATIIMPMLFFCLFFADDVMVVLFGGQYSVSQDYLRVYIIRDFLQIFPYFSVLMALGYSKLYMNMHVVGALAIWTVDFLLVRFLVPAPSIVFVSSLFHLSCSITAFIFIFKKTHISLVPGQVLRYVGKLTLHCCIVLGMLLILRHTLMTQVNVFLSIAISGGLFYLLLIATQKVFGLKYLESVVLLINSRRNGKK</sequence>
<dbReference type="PANTHER" id="PTHR30250:SF11">
    <property type="entry name" value="O-ANTIGEN TRANSPORTER-RELATED"/>
    <property type="match status" value="1"/>
</dbReference>
<dbReference type="Proteomes" id="UP000422221">
    <property type="component" value="Unassembled WGS sequence"/>
</dbReference>
<comment type="subcellular location">
    <subcellularLocation>
        <location evidence="1">Cell membrane</location>
        <topology evidence="1">Multi-pass membrane protein</topology>
    </subcellularLocation>
</comment>
<feature type="transmembrane region" description="Helical" evidence="6">
    <location>
        <begin position="49"/>
        <end position="71"/>
    </location>
</feature>
<keyword evidence="2" id="KW-1003">Cell membrane</keyword>
<name>A0A7J4XII4_9BACE</name>
<dbReference type="GO" id="GO:0005886">
    <property type="term" value="C:plasma membrane"/>
    <property type="evidence" value="ECO:0007669"/>
    <property type="project" value="UniProtKB-SubCell"/>
</dbReference>
<evidence type="ECO:0000256" key="6">
    <source>
        <dbReference type="SAM" id="Phobius"/>
    </source>
</evidence>
<feature type="transmembrane region" description="Helical" evidence="6">
    <location>
        <begin position="12"/>
        <end position="37"/>
    </location>
</feature>
<evidence type="ECO:0000256" key="4">
    <source>
        <dbReference type="ARBA" id="ARBA00022989"/>
    </source>
</evidence>
<keyword evidence="4 6" id="KW-1133">Transmembrane helix</keyword>
<protein>
    <submittedName>
        <fullName evidence="7">Oligosaccharide flippase family protein</fullName>
    </submittedName>
</protein>
<accession>A0A7J4XII4</accession>
<evidence type="ECO:0000256" key="5">
    <source>
        <dbReference type="ARBA" id="ARBA00023136"/>
    </source>
</evidence>
<organism evidence="7 8">
    <name type="scientific">Bacteroides salyersiae</name>
    <dbReference type="NCBI Taxonomy" id="291644"/>
    <lineage>
        <taxon>Bacteria</taxon>
        <taxon>Pseudomonadati</taxon>
        <taxon>Bacteroidota</taxon>
        <taxon>Bacteroidia</taxon>
        <taxon>Bacteroidales</taxon>
        <taxon>Bacteroidaceae</taxon>
        <taxon>Bacteroides</taxon>
    </lineage>
</organism>
<feature type="transmembrane region" description="Helical" evidence="6">
    <location>
        <begin position="339"/>
        <end position="359"/>
    </location>
</feature>
<comment type="caution">
    <text evidence="7">The sequence shown here is derived from an EMBL/GenBank/DDBJ whole genome shotgun (WGS) entry which is preliminary data.</text>
</comment>
<evidence type="ECO:0000256" key="1">
    <source>
        <dbReference type="ARBA" id="ARBA00004651"/>
    </source>
</evidence>
<proteinExistence type="predicted"/>
<feature type="transmembrane region" description="Helical" evidence="6">
    <location>
        <begin position="217"/>
        <end position="234"/>
    </location>
</feature>